<keyword evidence="3 11" id="KW-0132">Cell division</keyword>
<dbReference type="InterPro" id="IPR005548">
    <property type="entry name" value="Cell_div_FtsQ/DivIB_C"/>
</dbReference>
<keyword evidence="6 9" id="KW-0472">Membrane</keyword>
<comment type="caution">
    <text evidence="11">The sequence shown here is derived from an EMBL/GenBank/DDBJ whole genome shotgun (WGS) entry which is preliminary data.</text>
</comment>
<evidence type="ECO:0000256" key="6">
    <source>
        <dbReference type="ARBA" id="ARBA00023136"/>
    </source>
</evidence>
<feature type="transmembrane region" description="Helical" evidence="9">
    <location>
        <begin position="36"/>
        <end position="56"/>
    </location>
</feature>
<reference evidence="11 12" key="1">
    <citation type="submission" date="2020-02" db="EMBL/GenBank/DDBJ databases">
        <title>Sequencing the genomes of 1000 actinobacteria strains.</title>
        <authorList>
            <person name="Klenk H.-P."/>
        </authorList>
    </citation>
    <scope>NUCLEOTIDE SEQUENCE [LARGE SCALE GENOMIC DNA]</scope>
    <source>
        <strain evidence="11 12">DSM 19609</strain>
    </source>
</reference>
<evidence type="ECO:0000313" key="12">
    <source>
        <dbReference type="Proteomes" id="UP000749311"/>
    </source>
</evidence>
<dbReference type="InterPro" id="IPR013685">
    <property type="entry name" value="POTRA_FtsQ_type"/>
</dbReference>
<dbReference type="PANTHER" id="PTHR37820:SF1">
    <property type="entry name" value="CELL DIVISION PROTEIN FTSQ"/>
    <property type="match status" value="1"/>
</dbReference>
<comment type="subcellular location">
    <subcellularLocation>
        <location evidence="1">Membrane</location>
    </subcellularLocation>
</comment>
<dbReference type="Proteomes" id="UP000749311">
    <property type="component" value="Unassembled WGS sequence"/>
</dbReference>
<evidence type="ECO:0000256" key="4">
    <source>
        <dbReference type="ARBA" id="ARBA00022692"/>
    </source>
</evidence>
<feature type="domain" description="POTRA" evidence="10">
    <location>
        <begin position="60"/>
        <end position="128"/>
    </location>
</feature>
<keyword evidence="4 9" id="KW-0812">Transmembrane</keyword>
<gene>
    <name evidence="11" type="ORF">FB473_002156</name>
</gene>
<keyword evidence="5 9" id="KW-1133">Transmembrane helix</keyword>
<dbReference type="PANTHER" id="PTHR37820">
    <property type="entry name" value="CELL DIVISION PROTEIN DIVIB"/>
    <property type="match status" value="1"/>
</dbReference>
<feature type="compositionally biased region" description="Low complexity" evidence="8">
    <location>
        <begin position="1"/>
        <end position="16"/>
    </location>
</feature>
<dbReference type="PROSITE" id="PS51779">
    <property type="entry name" value="POTRA"/>
    <property type="match status" value="1"/>
</dbReference>
<evidence type="ECO:0000256" key="5">
    <source>
        <dbReference type="ARBA" id="ARBA00022989"/>
    </source>
</evidence>
<name>A0ABX0SHS7_9ACTN</name>
<dbReference type="Gene3D" id="3.10.20.310">
    <property type="entry name" value="membrane protein fhac"/>
    <property type="match status" value="1"/>
</dbReference>
<accession>A0ABX0SHS7</accession>
<organism evidence="11 12">
    <name type="scientific">Brooklawnia cerclae</name>
    <dbReference type="NCBI Taxonomy" id="349934"/>
    <lineage>
        <taxon>Bacteria</taxon>
        <taxon>Bacillati</taxon>
        <taxon>Actinomycetota</taxon>
        <taxon>Actinomycetes</taxon>
        <taxon>Propionibacteriales</taxon>
        <taxon>Propionibacteriaceae</taxon>
        <taxon>Brooklawnia</taxon>
    </lineage>
</organism>
<evidence type="ECO:0000256" key="2">
    <source>
        <dbReference type="ARBA" id="ARBA00022475"/>
    </source>
</evidence>
<dbReference type="GO" id="GO:0051301">
    <property type="term" value="P:cell division"/>
    <property type="evidence" value="ECO:0007669"/>
    <property type="project" value="UniProtKB-KW"/>
</dbReference>
<dbReference type="EMBL" id="JAAMOZ010000001">
    <property type="protein sequence ID" value="NIH57511.1"/>
    <property type="molecule type" value="Genomic_DNA"/>
</dbReference>
<dbReference type="Pfam" id="PF03799">
    <property type="entry name" value="FtsQ_DivIB_C"/>
    <property type="match status" value="1"/>
</dbReference>
<evidence type="ECO:0000256" key="8">
    <source>
        <dbReference type="SAM" id="MobiDB-lite"/>
    </source>
</evidence>
<evidence type="ECO:0000256" key="7">
    <source>
        <dbReference type="ARBA" id="ARBA00023306"/>
    </source>
</evidence>
<evidence type="ECO:0000259" key="10">
    <source>
        <dbReference type="PROSITE" id="PS51779"/>
    </source>
</evidence>
<dbReference type="Pfam" id="PF08478">
    <property type="entry name" value="POTRA_1"/>
    <property type="match status" value="1"/>
</dbReference>
<evidence type="ECO:0000256" key="1">
    <source>
        <dbReference type="ARBA" id="ARBA00004370"/>
    </source>
</evidence>
<sequence>MSSATPTSPGPSGTRTDLTHRLGLRRKQRRRAQARLVAWIAVAVAFAVALGWLIGFSHVLETREVSVEGNEITSTQEVLDTAQVPMGVPMARLDVEAIRQRVLSLVAVADVKVTRSWPNTVSIAVTERTLVFQRVADGVYQWVDTDGRVFNTSPERVAGIIATTTGDDPSMLGDVATVVGALPADVAAGTDHVEADTIDHIVVFLADGRQIVWGNADKSSEKAALLPTLMGMEATVIDVSVPSHPAIR</sequence>
<evidence type="ECO:0000256" key="3">
    <source>
        <dbReference type="ARBA" id="ARBA00022618"/>
    </source>
</evidence>
<evidence type="ECO:0000313" key="11">
    <source>
        <dbReference type="EMBL" id="NIH57511.1"/>
    </source>
</evidence>
<keyword evidence="2" id="KW-1003">Cell membrane</keyword>
<evidence type="ECO:0000256" key="9">
    <source>
        <dbReference type="SAM" id="Phobius"/>
    </source>
</evidence>
<dbReference type="RefSeq" id="WP_167167347.1">
    <property type="nucleotide sequence ID" value="NZ_BAAAOO010000007.1"/>
</dbReference>
<keyword evidence="7" id="KW-0131">Cell cycle</keyword>
<proteinExistence type="predicted"/>
<dbReference type="InterPro" id="IPR034746">
    <property type="entry name" value="POTRA"/>
</dbReference>
<keyword evidence="12" id="KW-1185">Reference proteome</keyword>
<dbReference type="InterPro" id="IPR050487">
    <property type="entry name" value="FtsQ_DivIB"/>
</dbReference>
<feature type="region of interest" description="Disordered" evidence="8">
    <location>
        <begin position="1"/>
        <end position="24"/>
    </location>
</feature>
<protein>
    <submittedName>
        <fullName evidence="11">Cell division protein FtsQ</fullName>
    </submittedName>
</protein>